<keyword evidence="3" id="KW-1185">Reference proteome</keyword>
<reference evidence="2 3" key="1">
    <citation type="submission" date="2016-10" db="EMBL/GenBank/DDBJ databases">
        <authorList>
            <person name="Varghese N."/>
            <person name="Submissions S."/>
        </authorList>
    </citation>
    <scope>NUCLEOTIDE SEQUENCE [LARGE SCALE GENOMIC DNA]</scope>
    <source>
        <strain evidence="2 3">Mar_2010_102</strain>
    </source>
</reference>
<dbReference type="STRING" id="1250231.SAMN04488552_1773"/>
<keyword evidence="1" id="KW-0812">Transmembrane</keyword>
<name>A0A1H1NLW0_9FLAO</name>
<dbReference type="AlphaFoldDB" id="A0A1H1NLW0"/>
<organism evidence="2 3">
    <name type="scientific">Christiangramia echinicola</name>
    <dbReference type="NCBI Taxonomy" id="279359"/>
    <lineage>
        <taxon>Bacteria</taxon>
        <taxon>Pseudomonadati</taxon>
        <taxon>Bacteroidota</taxon>
        <taxon>Flavobacteriia</taxon>
        <taxon>Flavobacteriales</taxon>
        <taxon>Flavobacteriaceae</taxon>
        <taxon>Christiangramia</taxon>
    </lineage>
</organism>
<keyword evidence="1" id="KW-1133">Transmembrane helix</keyword>
<gene>
    <name evidence="2" type="ORF">SAMN04488552_1773</name>
</gene>
<keyword evidence="1" id="KW-0472">Membrane</keyword>
<evidence type="ECO:0000313" key="2">
    <source>
        <dbReference type="EMBL" id="SDR99853.1"/>
    </source>
</evidence>
<evidence type="ECO:0000256" key="1">
    <source>
        <dbReference type="SAM" id="Phobius"/>
    </source>
</evidence>
<dbReference type="EMBL" id="LT629745">
    <property type="protein sequence ID" value="SDR99853.1"/>
    <property type="molecule type" value="Genomic_DNA"/>
</dbReference>
<feature type="transmembrane region" description="Helical" evidence="1">
    <location>
        <begin position="33"/>
        <end position="53"/>
    </location>
</feature>
<evidence type="ECO:0000313" key="3">
    <source>
        <dbReference type="Proteomes" id="UP000198858"/>
    </source>
</evidence>
<proteinExistence type="predicted"/>
<sequence>MGTGNILKLASKFLIRGVIYKSGKKAAIKGGKVGIGIFSIFYAGYMAYTLYNLRKESIEEQKQLHIDRGWDPKTVEKA</sequence>
<protein>
    <submittedName>
        <fullName evidence="2">Uncharacterized protein</fullName>
    </submittedName>
</protein>
<dbReference type="Proteomes" id="UP000198858">
    <property type="component" value="Chromosome I"/>
</dbReference>
<accession>A0A1H1NLW0</accession>
<dbReference type="RefSeq" id="WP_089662079.1">
    <property type="nucleotide sequence ID" value="NZ_LT629745.1"/>
</dbReference>